<dbReference type="PROSITE" id="PS51352">
    <property type="entry name" value="THIOREDOXIN_2"/>
    <property type="match status" value="1"/>
</dbReference>
<dbReference type="InterPro" id="IPR017937">
    <property type="entry name" value="Thioredoxin_CS"/>
</dbReference>
<reference evidence="11" key="1">
    <citation type="submission" date="2017-09" db="EMBL/GenBank/DDBJ databases">
        <title>Metaegenomics of thermophilic ammonia-oxidizing enrichment culture.</title>
        <authorList>
            <person name="Kato S."/>
            <person name="Suzuki K."/>
        </authorList>
    </citation>
    <scope>NUCLEOTIDE SEQUENCE [LARGE SCALE GENOMIC DNA]</scope>
</reference>
<evidence type="ECO:0000256" key="6">
    <source>
        <dbReference type="SAM" id="MobiDB-lite"/>
    </source>
</evidence>
<dbReference type="PROSITE" id="PS00194">
    <property type="entry name" value="THIOREDOXIN_1"/>
    <property type="match status" value="1"/>
</dbReference>
<evidence type="ECO:0000313" key="10">
    <source>
        <dbReference type="EMBL" id="GBC99134.1"/>
    </source>
</evidence>
<dbReference type="GO" id="GO:0017004">
    <property type="term" value="P:cytochrome complex assembly"/>
    <property type="evidence" value="ECO:0007669"/>
    <property type="project" value="InterPro"/>
</dbReference>
<evidence type="ECO:0000259" key="9">
    <source>
        <dbReference type="PROSITE" id="PS51352"/>
    </source>
</evidence>
<dbReference type="Proteomes" id="UP000236173">
    <property type="component" value="Unassembled WGS sequence"/>
</dbReference>
<feature type="transmembrane region" description="Helical" evidence="7">
    <location>
        <begin position="288"/>
        <end position="311"/>
    </location>
</feature>
<dbReference type="InterPro" id="IPR035671">
    <property type="entry name" value="DsbD_gamma"/>
</dbReference>
<dbReference type="InterPro" id="IPR036929">
    <property type="entry name" value="DsbDN_sf"/>
</dbReference>
<dbReference type="Gene3D" id="3.40.30.10">
    <property type="entry name" value="Glutaredoxin"/>
    <property type="match status" value="1"/>
</dbReference>
<feature type="transmembrane region" description="Helical" evidence="7">
    <location>
        <begin position="371"/>
        <end position="397"/>
    </location>
</feature>
<dbReference type="SUPFAM" id="SSF52833">
    <property type="entry name" value="Thioredoxin-like"/>
    <property type="match status" value="1"/>
</dbReference>
<feature type="transmembrane region" description="Helical" evidence="7">
    <location>
        <begin position="409"/>
        <end position="427"/>
    </location>
</feature>
<evidence type="ECO:0000256" key="1">
    <source>
        <dbReference type="ARBA" id="ARBA00004651"/>
    </source>
</evidence>
<dbReference type="CDD" id="cd02953">
    <property type="entry name" value="DsbDgamma"/>
    <property type="match status" value="1"/>
</dbReference>
<feature type="transmembrane region" description="Helical" evidence="7">
    <location>
        <begin position="252"/>
        <end position="276"/>
    </location>
</feature>
<dbReference type="InterPro" id="IPR013766">
    <property type="entry name" value="Thioredoxin_domain"/>
</dbReference>
<organism evidence="10 11">
    <name type="scientific">Candidatus Fervidibacter japonicus</name>
    <dbReference type="NCBI Taxonomy" id="2035412"/>
    <lineage>
        <taxon>Bacteria</taxon>
        <taxon>Candidatus Fervidibacterota</taxon>
        <taxon>Candidatus Fervidibacter</taxon>
    </lineage>
</organism>
<dbReference type="EC" id="1.8.1.8" evidence="10"/>
<keyword evidence="2" id="KW-1003">Cell membrane</keyword>
<dbReference type="PANTHER" id="PTHR32234:SF0">
    <property type="entry name" value="THIOL:DISULFIDE INTERCHANGE PROTEIN DSBD"/>
    <property type="match status" value="1"/>
</dbReference>
<feature type="transmembrane region" description="Helical" evidence="7">
    <location>
        <begin position="332"/>
        <end position="365"/>
    </location>
</feature>
<keyword evidence="4 7" id="KW-1133">Transmembrane helix</keyword>
<dbReference type="Pfam" id="PF11412">
    <property type="entry name" value="DsbD_N"/>
    <property type="match status" value="1"/>
</dbReference>
<feature type="signal peptide" evidence="8">
    <location>
        <begin position="1"/>
        <end position="19"/>
    </location>
</feature>
<keyword evidence="10" id="KW-0560">Oxidoreductase</keyword>
<proteinExistence type="predicted"/>
<evidence type="ECO:0000256" key="7">
    <source>
        <dbReference type="SAM" id="Phobius"/>
    </source>
</evidence>
<evidence type="ECO:0000313" key="11">
    <source>
        <dbReference type="Proteomes" id="UP000236173"/>
    </source>
</evidence>
<keyword evidence="5 7" id="KW-0472">Membrane</keyword>
<gene>
    <name evidence="10" type="primary">dsbD_1</name>
    <name evidence="10" type="ORF">HRbin17_01655</name>
</gene>
<comment type="subcellular location">
    <subcellularLocation>
        <location evidence="1">Cell membrane</location>
        <topology evidence="1">Multi-pass membrane protein</topology>
    </subcellularLocation>
</comment>
<dbReference type="GO" id="GO:0005886">
    <property type="term" value="C:plasma membrane"/>
    <property type="evidence" value="ECO:0007669"/>
    <property type="project" value="UniProtKB-SubCell"/>
</dbReference>
<feature type="chain" id="PRO_5014164887" evidence="8">
    <location>
        <begin position="20"/>
        <end position="561"/>
    </location>
</feature>
<keyword evidence="8" id="KW-0732">Signal</keyword>
<dbReference type="EMBL" id="BEHT01000021">
    <property type="protein sequence ID" value="GBC99134.1"/>
    <property type="molecule type" value="Genomic_DNA"/>
</dbReference>
<dbReference type="InterPro" id="IPR003834">
    <property type="entry name" value="Cyt_c_assmbl_TM_dom"/>
</dbReference>
<comment type="caution">
    <text evidence="10">The sequence shown here is derived from an EMBL/GenBank/DDBJ whole genome shotgun (WGS) entry which is preliminary data.</text>
</comment>
<evidence type="ECO:0000256" key="2">
    <source>
        <dbReference type="ARBA" id="ARBA00022475"/>
    </source>
</evidence>
<feature type="domain" description="Thioredoxin" evidence="9">
    <location>
        <begin position="416"/>
        <end position="555"/>
    </location>
</feature>
<dbReference type="GO" id="GO:0047134">
    <property type="term" value="F:protein-disulfide reductase [NAD(P)H] activity"/>
    <property type="evidence" value="ECO:0007669"/>
    <property type="project" value="UniProtKB-EC"/>
</dbReference>
<dbReference type="GO" id="GO:0045454">
    <property type="term" value="P:cell redox homeostasis"/>
    <property type="evidence" value="ECO:0007669"/>
    <property type="project" value="TreeGrafter"/>
</dbReference>
<evidence type="ECO:0000256" key="4">
    <source>
        <dbReference type="ARBA" id="ARBA00022989"/>
    </source>
</evidence>
<dbReference type="Gene3D" id="2.60.40.1250">
    <property type="entry name" value="Thiol:disulfide interchange protein DsbD, N-terminal domain"/>
    <property type="match status" value="1"/>
</dbReference>
<dbReference type="InterPro" id="IPR012336">
    <property type="entry name" value="Thioredoxin-like_fold"/>
</dbReference>
<accession>A0A2H5XD87</accession>
<dbReference type="Pfam" id="PF13098">
    <property type="entry name" value="Thioredoxin_2"/>
    <property type="match status" value="1"/>
</dbReference>
<feature type="region of interest" description="Disordered" evidence="6">
    <location>
        <begin position="170"/>
        <end position="190"/>
    </location>
</feature>
<dbReference type="PANTHER" id="PTHR32234">
    <property type="entry name" value="THIOL:DISULFIDE INTERCHANGE PROTEIN DSBD"/>
    <property type="match status" value="1"/>
</dbReference>
<keyword evidence="3 7" id="KW-0812">Transmembrane</keyword>
<sequence>MRRSVLWLGLLVLSGVVGAQLRAPETVKGSAFLDVDKVRQGSTFRVALVADIKEGYHLQAPNPPKGFIATTLTVEAPKGFTLVRTWYPPTVTKEVLGQKLPLYEGKQTFAVLLRAEKGVKPGKYTLTLRLRYQACDDKACFPPRTLTVTVPAEVVPPNAPVKPANPEVFKGLPPDLKGSPSQPQKATENAPAAGGLSGLIANTLSGRHLFWGLVLVFLGGVLMNLSPCVFPMVPVVIGYFGRQAEGVLARRVLLGAAFLLGLVTMYATLGLVAALTRTMFGAVLQNGWVLLAVTVVLFVLALSMFGAFEFMTPQSAAKGFQTGVQLVSAPKFALKLVGAFLMGLLIGVVAAPCVGPVVIALLGAAPLLDALTLFALFVTLSLGLGLPYLLLAVFVGAAQKLRSGKWNVWVNRFFGVVLLGAAIYFGVQTAYAFGWLKGEHPWQPYTPQALERAIAEGKPVVIDFWATWCLACKELEHKTFSDPRVQARLRDFVTLQVDMTTGKDPVANAAAQRFGVRGLPTVVFIGPDGKEHKDLRLEGFEPPEQFLKRLEAVVQRRSGTL</sequence>
<name>A0A2H5XD87_9BACT</name>
<dbReference type="InterPro" id="IPR036249">
    <property type="entry name" value="Thioredoxin-like_sf"/>
</dbReference>
<dbReference type="InterPro" id="IPR028250">
    <property type="entry name" value="DsbDN"/>
</dbReference>
<evidence type="ECO:0000256" key="3">
    <source>
        <dbReference type="ARBA" id="ARBA00022692"/>
    </source>
</evidence>
<protein>
    <submittedName>
        <fullName evidence="10">Thiol:disulfide interchange protein DsbD</fullName>
        <ecNumber evidence="10">1.8.1.8</ecNumber>
    </submittedName>
</protein>
<evidence type="ECO:0000256" key="5">
    <source>
        <dbReference type="ARBA" id="ARBA00023136"/>
    </source>
</evidence>
<evidence type="ECO:0000256" key="8">
    <source>
        <dbReference type="SAM" id="SignalP"/>
    </source>
</evidence>
<dbReference type="Pfam" id="PF02683">
    <property type="entry name" value="DsbD_TM"/>
    <property type="match status" value="1"/>
</dbReference>
<feature type="transmembrane region" description="Helical" evidence="7">
    <location>
        <begin position="209"/>
        <end position="240"/>
    </location>
</feature>
<dbReference type="AlphaFoldDB" id="A0A2H5XD87"/>